<keyword evidence="1" id="KW-0175">Coiled coil</keyword>
<proteinExistence type="predicted"/>
<evidence type="ECO:0000256" key="1">
    <source>
        <dbReference type="SAM" id="Coils"/>
    </source>
</evidence>
<feature type="coiled-coil region" evidence="1">
    <location>
        <begin position="1"/>
        <end position="124"/>
    </location>
</feature>
<evidence type="ECO:0000313" key="2">
    <source>
        <dbReference type="EMBL" id="KAJ8981749.1"/>
    </source>
</evidence>
<sequence>MEHLVEQLDQQLQDMTKLLAEEARKCKELETERNEAIEKIKVLRDIIRELEQQNETKAKEVENCLDVIQRLECIVDQQHRTINELRQNDSLKEFSDIHELRKHIEDLESELQQSRVNAELAGSEGALKQIKTQLFEFEETLDKRTKELEVLHSTETNCSSPSEDISARDVVRPRSPNMVDDCEVPLQQLAMLKEKLVRHSRAEDAAIKRIRDLEMQVYGLKNEFEETNNEKEYMKKQIQEQLVLISDFQIRLDEQRIRADHIEKQTNTSLELKIYDLQNEIIALREKIQNKDKIINNQLVLLTDTQERMKMLENEICSPKRG</sequence>
<feature type="coiled-coil region" evidence="1">
    <location>
        <begin position="210"/>
        <end position="241"/>
    </location>
</feature>
<dbReference type="EMBL" id="JAPWTJ010000167">
    <property type="protein sequence ID" value="KAJ8981749.1"/>
    <property type="molecule type" value="Genomic_DNA"/>
</dbReference>
<comment type="caution">
    <text evidence="2">The sequence shown here is derived from an EMBL/GenBank/DDBJ whole genome shotgun (WGS) entry which is preliminary data.</text>
</comment>
<evidence type="ECO:0000313" key="3">
    <source>
        <dbReference type="Proteomes" id="UP001162164"/>
    </source>
</evidence>
<reference evidence="2" key="1">
    <citation type="journal article" date="2023" name="Insect Mol. Biol.">
        <title>Genome sequencing provides insights into the evolution of gene families encoding plant cell wall-degrading enzymes in longhorned beetles.</title>
        <authorList>
            <person name="Shin N.R."/>
            <person name="Okamura Y."/>
            <person name="Kirsch R."/>
            <person name="Pauchet Y."/>
        </authorList>
    </citation>
    <scope>NUCLEOTIDE SEQUENCE</scope>
    <source>
        <strain evidence="2">MMC_N1</strain>
    </source>
</reference>
<name>A0ABQ9JUY4_9CUCU</name>
<dbReference type="Gene3D" id="1.10.287.1490">
    <property type="match status" value="1"/>
</dbReference>
<organism evidence="2 3">
    <name type="scientific">Molorchus minor</name>
    <dbReference type="NCBI Taxonomy" id="1323400"/>
    <lineage>
        <taxon>Eukaryota</taxon>
        <taxon>Metazoa</taxon>
        <taxon>Ecdysozoa</taxon>
        <taxon>Arthropoda</taxon>
        <taxon>Hexapoda</taxon>
        <taxon>Insecta</taxon>
        <taxon>Pterygota</taxon>
        <taxon>Neoptera</taxon>
        <taxon>Endopterygota</taxon>
        <taxon>Coleoptera</taxon>
        <taxon>Polyphaga</taxon>
        <taxon>Cucujiformia</taxon>
        <taxon>Chrysomeloidea</taxon>
        <taxon>Cerambycidae</taxon>
        <taxon>Lamiinae</taxon>
        <taxon>Monochamini</taxon>
        <taxon>Molorchus</taxon>
    </lineage>
</organism>
<keyword evidence="3" id="KW-1185">Reference proteome</keyword>
<protein>
    <submittedName>
        <fullName evidence="2">Uncharacterized protein</fullName>
    </submittedName>
</protein>
<dbReference type="Proteomes" id="UP001162164">
    <property type="component" value="Unassembled WGS sequence"/>
</dbReference>
<accession>A0ABQ9JUY4</accession>
<feature type="coiled-coil region" evidence="1">
    <location>
        <begin position="267"/>
        <end position="315"/>
    </location>
</feature>
<gene>
    <name evidence="2" type="ORF">NQ317_004929</name>
</gene>